<dbReference type="InterPro" id="IPR027304">
    <property type="entry name" value="Trigger_fact/SurA_dom_sf"/>
</dbReference>
<keyword evidence="1" id="KW-0732">Signal</keyword>
<dbReference type="Gene3D" id="3.10.50.40">
    <property type="match status" value="1"/>
</dbReference>
<dbReference type="GO" id="GO:0003755">
    <property type="term" value="F:peptidyl-prolyl cis-trans isomerase activity"/>
    <property type="evidence" value="ECO:0007669"/>
    <property type="project" value="UniProtKB-KW"/>
</dbReference>
<feature type="domain" description="Cj1289-like C-terminal" evidence="2">
    <location>
        <begin position="138"/>
        <end position="231"/>
    </location>
</feature>
<reference evidence="3" key="1">
    <citation type="submission" date="2016-10" db="EMBL/GenBank/DDBJ databases">
        <authorList>
            <person name="de Groot N.N."/>
        </authorList>
    </citation>
    <scope>NUCLEOTIDE SEQUENCE</scope>
</reference>
<evidence type="ECO:0000313" key="3">
    <source>
        <dbReference type="EMBL" id="SFV75892.1"/>
    </source>
</evidence>
<protein>
    <recommendedName>
        <fullName evidence="2">Cj1289-like C-terminal domain-containing protein</fullName>
    </recommendedName>
</protein>
<gene>
    <name evidence="3" type="ORF">MNB_SM-3-822</name>
</gene>
<dbReference type="AlphaFoldDB" id="A0A1W1D641"/>
<accession>A0A1W1D641</accession>
<proteinExistence type="predicted"/>
<evidence type="ECO:0000259" key="2">
    <source>
        <dbReference type="Pfam" id="PF22506"/>
    </source>
</evidence>
<dbReference type="Gene3D" id="1.10.4030.10">
    <property type="entry name" value="Porin chaperone SurA, peptide-binding domain"/>
    <property type="match status" value="1"/>
</dbReference>
<dbReference type="EMBL" id="FPHP01000048">
    <property type="protein sequence ID" value="SFV75892.1"/>
    <property type="molecule type" value="Genomic_DNA"/>
</dbReference>
<dbReference type="PANTHER" id="PTHR47637:SF1">
    <property type="entry name" value="CHAPERONE SURA"/>
    <property type="match status" value="1"/>
</dbReference>
<dbReference type="InterPro" id="IPR055131">
    <property type="entry name" value="Cj1289-like_C"/>
</dbReference>
<dbReference type="InterPro" id="IPR046357">
    <property type="entry name" value="PPIase_dom_sf"/>
</dbReference>
<dbReference type="Pfam" id="PF22506">
    <property type="entry name" value="Cj1289-like_C"/>
    <property type="match status" value="1"/>
</dbReference>
<dbReference type="InterPro" id="IPR050280">
    <property type="entry name" value="OMP_Chaperone_SurA"/>
</dbReference>
<organism evidence="3">
    <name type="scientific">hydrothermal vent metagenome</name>
    <dbReference type="NCBI Taxonomy" id="652676"/>
    <lineage>
        <taxon>unclassified sequences</taxon>
        <taxon>metagenomes</taxon>
        <taxon>ecological metagenomes</taxon>
    </lineage>
</organism>
<dbReference type="PANTHER" id="PTHR47637">
    <property type="entry name" value="CHAPERONE SURA"/>
    <property type="match status" value="1"/>
</dbReference>
<name>A0A1W1D641_9ZZZZ</name>
<dbReference type="SUPFAM" id="SSF109998">
    <property type="entry name" value="Triger factor/SurA peptide-binding domain-like"/>
    <property type="match status" value="1"/>
</dbReference>
<sequence>MYKKILIGFLFVVSANATIFDGVAIVVEDKPITTYDIKKLMQVSGFNEKKASEILIRQALEQKEMKKRSISVDESEVYEAVRNIALRNNMSVETFYSAIETGQGISRETFKQKIKEQLLHQKLFQAIASSAIQEPSKEELKEYYELHKKRFEHPKSFDVIIYRATNRVQLFQKMQNPMLYLPQIQMKEQVLSYEKIAPELLNILEKTPQNSFTPILPDGRNGYMSFYIKEKKTDQKTTFADVEDEVKNVFLTHKREAVLSDYFARLKNNADIKFIRGIDNNAQ</sequence>
<evidence type="ECO:0000256" key="1">
    <source>
        <dbReference type="ARBA" id="ARBA00022729"/>
    </source>
</evidence>